<dbReference type="PANTHER" id="PTHR19372:SF7">
    <property type="entry name" value="SULFITE OXIDASE, MITOCHONDRIAL"/>
    <property type="match status" value="1"/>
</dbReference>
<evidence type="ECO:0000256" key="1">
    <source>
        <dbReference type="ARBA" id="ARBA00001924"/>
    </source>
</evidence>
<comment type="caution">
    <text evidence="7">The sequence shown here is derived from an EMBL/GenBank/DDBJ whole genome shotgun (WGS) entry which is preliminary data.</text>
</comment>
<feature type="domain" description="Oxidoreductase molybdopterin-binding" evidence="5">
    <location>
        <begin position="1"/>
        <end position="42"/>
    </location>
</feature>
<accession>A0ABR4ASU0</accession>
<dbReference type="PANTHER" id="PTHR19372">
    <property type="entry name" value="SULFITE REDUCTASE"/>
    <property type="match status" value="1"/>
</dbReference>
<dbReference type="Gene3D" id="2.60.40.650">
    <property type="match status" value="1"/>
</dbReference>
<evidence type="ECO:0000256" key="4">
    <source>
        <dbReference type="ARBA" id="ARBA00023002"/>
    </source>
</evidence>
<evidence type="ECO:0000259" key="6">
    <source>
        <dbReference type="Pfam" id="PF03404"/>
    </source>
</evidence>
<dbReference type="PRINTS" id="PR00407">
    <property type="entry name" value="EUMOPTERIN"/>
</dbReference>
<dbReference type="InterPro" id="IPR036374">
    <property type="entry name" value="OxRdtase_Mopterin-bd_sf"/>
</dbReference>
<dbReference type="Proteomes" id="UP001590951">
    <property type="component" value="Unassembled WGS sequence"/>
</dbReference>
<sequence>MNGKPLPVNHGYPVRIVVPGVSVCRSVKWLDCITVQLGESRKVYQLYDYKIRPPQATDKKAAKKYWDVTPALQDMPVNSVIAIPETGETVKLSASGTIEVKDYALPHGDRGPVVKVEVSTDDGRTWKKAEILVPKEG</sequence>
<gene>
    <name evidence="7" type="ORF">ABVK25_011196</name>
</gene>
<dbReference type="InterPro" id="IPR000572">
    <property type="entry name" value="OxRdtase_Mopterin-bd_dom"/>
</dbReference>
<evidence type="ECO:0000256" key="3">
    <source>
        <dbReference type="ARBA" id="ARBA00022723"/>
    </source>
</evidence>
<dbReference type="InterPro" id="IPR008335">
    <property type="entry name" value="Mopterin_OxRdtase_euk"/>
</dbReference>
<evidence type="ECO:0000256" key="2">
    <source>
        <dbReference type="ARBA" id="ARBA00022505"/>
    </source>
</evidence>
<name>A0ABR4ASU0_9LECA</name>
<keyword evidence="8" id="KW-1185">Reference proteome</keyword>
<dbReference type="SUPFAM" id="SSF81296">
    <property type="entry name" value="E set domains"/>
    <property type="match status" value="1"/>
</dbReference>
<evidence type="ECO:0000313" key="7">
    <source>
        <dbReference type="EMBL" id="KAL2047927.1"/>
    </source>
</evidence>
<keyword evidence="2" id="KW-0500">Molybdenum</keyword>
<organism evidence="7 8">
    <name type="scientific">Lepraria finkii</name>
    <dbReference type="NCBI Taxonomy" id="1340010"/>
    <lineage>
        <taxon>Eukaryota</taxon>
        <taxon>Fungi</taxon>
        <taxon>Dikarya</taxon>
        <taxon>Ascomycota</taxon>
        <taxon>Pezizomycotina</taxon>
        <taxon>Lecanoromycetes</taxon>
        <taxon>OSLEUM clade</taxon>
        <taxon>Lecanoromycetidae</taxon>
        <taxon>Lecanorales</taxon>
        <taxon>Lecanorineae</taxon>
        <taxon>Stereocaulaceae</taxon>
        <taxon>Lepraria</taxon>
    </lineage>
</organism>
<proteinExistence type="predicted"/>
<dbReference type="InterPro" id="IPR014756">
    <property type="entry name" value="Ig_E-set"/>
</dbReference>
<comment type="cofactor">
    <cofactor evidence="1">
        <name>Mo-molybdopterin</name>
        <dbReference type="ChEBI" id="CHEBI:71302"/>
    </cofactor>
</comment>
<evidence type="ECO:0000259" key="5">
    <source>
        <dbReference type="Pfam" id="PF00174"/>
    </source>
</evidence>
<dbReference type="EMBL" id="JBHFEH010000088">
    <property type="protein sequence ID" value="KAL2047927.1"/>
    <property type="molecule type" value="Genomic_DNA"/>
</dbReference>
<keyword evidence="3" id="KW-0479">Metal-binding</keyword>
<dbReference type="Pfam" id="PF03404">
    <property type="entry name" value="Mo-co_dimer"/>
    <property type="match status" value="1"/>
</dbReference>
<feature type="domain" description="Moybdenum cofactor oxidoreductase dimerisation" evidence="6">
    <location>
        <begin position="71"/>
        <end position="133"/>
    </location>
</feature>
<dbReference type="SUPFAM" id="SSF56524">
    <property type="entry name" value="Oxidoreductase molybdopterin-binding domain"/>
    <property type="match status" value="1"/>
</dbReference>
<dbReference type="InterPro" id="IPR005066">
    <property type="entry name" value="MoCF_OxRdtse_dimer"/>
</dbReference>
<reference evidence="7 8" key="1">
    <citation type="submission" date="2024-09" db="EMBL/GenBank/DDBJ databases">
        <title>Rethinking Asexuality: The Enigmatic Case of Functional Sexual Genes in Lepraria (Stereocaulaceae).</title>
        <authorList>
            <person name="Doellman M."/>
            <person name="Sun Y."/>
            <person name="Barcenas-Pena A."/>
            <person name="Lumbsch H.T."/>
            <person name="Grewe F."/>
        </authorList>
    </citation>
    <scope>NUCLEOTIDE SEQUENCE [LARGE SCALE GENOMIC DNA]</scope>
    <source>
        <strain evidence="7 8">Grewe 0041</strain>
    </source>
</reference>
<evidence type="ECO:0000313" key="8">
    <source>
        <dbReference type="Proteomes" id="UP001590951"/>
    </source>
</evidence>
<dbReference type="Gene3D" id="3.90.420.10">
    <property type="entry name" value="Oxidoreductase, molybdopterin-binding domain"/>
    <property type="match status" value="1"/>
</dbReference>
<dbReference type="Pfam" id="PF00174">
    <property type="entry name" value="Oxidored_molyb"/>
    <property type="match status" value="1"/>
</dbReference>
<evidence type="ECO:0008006" key="9">
    <source>
        <dbReference type="Google" id="ProtNLM"/>
    </source>
</evidence>
<keyword evidence="4" id="KW-0560">Oxidoreductase</keyword>
<protein>
    <recommendedName>
        <fullName evidence="9">Sulfite oxidase</fullName>
    </recommendedName>
</protein>